<evidence type="ECO:0000313" key="3">
    <source>
        <dbReference type="EMBL" id="MEO1759431.1"/>
    </source>
</evidence>
<feature type="transmembrane region" description="Helical" evidence="2">
    <location>
        <begin position="123"/>
        <end position="145"/>
    </location>
</feature>
<feature type="transmembrane region" description="Helical" evidence="2">
    <location>
        <begin position="157"/>
        <end position="180"/>
    </location>
</feature>
<evidence type="ECO:0000313" key="4">
    <source>
        <dbReference type="Proteomes" id="UP001462961"/>
    </source>
</evidence>
<keyword evidence="2" id="KW-1133">Transmembrane helix</keyword>
<name>A0ABV0EA59_9BURK</name>
<keyword evidence="2" id="KW-0812">Transmembrane</keyword>
<gene>
    <name evidence="3" type="ORF">VOI32_36810</name>
</gene>
<keyword evidence="2" id="KW-0472">Membrane</keyword>
<feature type="transmembrane region" description="Helical" evidence="2">
    <location>
        <begin position="45"/>
        <end position="68"/>
    </location>
</feature>
<keyword evidence="4" id="KW-1185">Reference proteome</keyword>
<feature type="transmembrane region" description="Helical" evidence="2">
    <location>
        <begin position="356"/>
        <end position="377"/>
    </location>
</feature>
<dbReference type="InterPro" id="IPR050222">
    <property type="entry name" value="MATE_MdtK"/>
</dbReference>
<evidence type="ECO:0000256" key="2">
    <source>
        <dbReference type="SAM" id="Phobius"/>
    </source>
</evidence>
<dbReference type="Proteomes" id="UP001462961">
    <property type="component" value="Unassembled WGS sequence"/>
</dbReference>
<feature type="transmembrane region" description="Helical" evidence="2">
    <location>
        <begin position="89"/>
        <end position="111"/>
    </location>
</feature>
<feature type="transmembrane region" description="Helical" evidence="2">
    <location>
        <begin position="186"/>
        <end position="213"/>
    </location>
</feature>
<dbReference type="Pfam" id="PF01554">
    <property type="entry name" value="MatE"/>
    <property type="match status" value="2"/>
</dbReference>
<dbReference type="InterPro" id="IPR002528">
    <property type="entry name" value="MATE_fam"/>
</dbReference>
<evidence type="ECO:0000256" key="1">
    <source>
        <dbReference type="ARBA" id="ARBA00022448"/>
    </source>
</evidence>
<feature type="transmembrane region" description="Helical" evidence="2">
    <location>
        <begin position="421"/>
        <end position="443"/>
    </location>
</feature>
<feature type="transmembrane region" description="Helical" evidence="2">
    <location>
        <begin position="317"/>
        <end position="344"/>
    </location>
</feature>
<feature type="transmembrane region" description="Helical" evidence="2">
    <location>
        <begin position="384"/>
        <end position="401"/>
    </location>
</feature>
<dbReference type="EMBL" id="JAYLVJ010000077">
    <property type="protein sequence ID" value="MEO1759431.1"/>
    <property type="molecule type" value="Genomic_DNA"/>
</dbReference>
<organism evidence="3 4">
    <name type="scientific">Paraburkholderia caribensis</name>
    <dbReference type="NCBI Taxonomy" id="75105"/>
    <lineage>
        <taxon>Bacteria</taxon>
        <taxon>Pseudomonadati</taxon>
        <taxon>Pseudomonadota</taxon>
        <taxon>Betaproteobacteria</taxon>
        <taxon>Burkholderiales</taxon>
        <taxon>Burkholderiaceae</taxon>
        <taxon>Paraburkholderia</taxon>
    </lineage>
</organism>
<accession>A0ABV0EA59</accession>
<feature type="transmembrane region" description="Helical" evidence="2">
    <location>
        <begin position="20"/>
        <end position="39"/>
    </location>
</feature>
<dbReference type="PANTHER" id="PTHR43298">
    <property type="entry name" value="MULTIDRUG RESISTANCE PROTEIN NORM-RELATED"/>
    <property type="match status" value="1"/>
</dbReference>
<proteinExistence type="predicted"/>
<keyword evidence="1" id="KW-0813">Transport</keyword>
<dbReference type="PANTHER" id="PTHR43298:SF2">
    <property type="entry name" value="FMN_FAD EXPORTER YEEO-RELATED"/>
    <property type="match status" value="1"/>
</dbReference>
<reference evidence="3 4" key="1">
    <citation type="submission" date="2024-01" db="EMBL/GenBank/DDBJ databases">
        <title>The diversity of rhizobia nodulating Mimosa spp. in eleven states of Brazil covering several biomes is determined by host plant, location, and edaphic factors.</title>
        <authorList>
            <person name="Rouws L."/>
            <person name="Barauna A."/>
            <person name="Beukes C."/>
            <person name="De Faria S.M."/>
            <person name="Gross E."/>
            <person name="Dos Reis Junior F.B."/>
            <person name="Simon M."/>
            <person name="Maluk M."/>
            <person name="Odee D.W."/>
            <person name="Kenicer G."/>
            <person name="Young J.P.W."/>
            <person name="Reis V.M."/>
            <person name="Zilli J."/>
            <person name="James E.K."/>
        </authorList>
    </citation>
    <scope>NUCLEOTIDE SEQUENCE [LARGE SCALE GENOMIC DNA]</scope>
    <source>
        <strain evidence="3 4">JHI1651</strain>
    </source>
</reference>
<comment type="caution">
    <text evidence="3">The sequence shown here is derived from an EMBL/GenBank/DDBJ whole genome shotgun (WGS) entry which is preliminary data.</text>
</comment>
<feature type="transmembrane region" description="Helical" evidence="2">
    <location>
        <begin position="234"/>
        <end position="263"/>
    </location>
</feature>
<feature type="transmembrane region" description="Helical" evidence="2">
    <location>
        <begin position="275"/>
        <end position="296"/>
    </location>
</feature>
<sequence>MENKLLLTKIQRDFFFLSEILIGQLVVVAYSIADVIIIGRTNPDLLGGLALGNAIYVPIIMTATAFYSAATIKAAKIGAETGVDSLRDIAYYGFASAIVVGTLVFCALKYFATIHHWSNQSPYLVLAAQGYLDTLALSALPSNLFRVIAALANSIRATGYITALQAIGLIIKVALSLVLIDSSYFRFGLSGCGLSTAITFYVIFVGSLLLFLFNRNFFKFHFDLFLLSRKRLQLVALCKTGVPVALSTFAEFATFGYMTILIGRFGVQQLGAHQVVSNLNVVAETVSSSLAVWISVKISNALVLEGRSMAVRKARSAILIAVAIGFLLTALQMFFGTSLFRLYADDQGILVISGKILPFESLLIFANCVLSGAAATLRARGINAFPALMQVIGLWIGVAILGDGFAMQRLQLGDIDLAAGPGVWCGVFLGLLLSALMVTPIAIGDGNAIRRYIQWIRGSLAG</sequence>
<protein>
    <submittedName>
        <fullName evidence="3">MATE family efflux transporter</fullName>
    </submittedName>
</protein>
<dbReference type="RefSeq" id="WP_012406700.1">
    <property type="nucleotide sequence ID" value="NZ_JAKUCO010000076.1"/>
</dbReference>